<keyword evidence="1" id="KW-0812">Transmembrane</keyword>
<keyword evidence="1" id="KW-0472">Membrane</keyword>
<feature type="transmembrane region" description="Helical" evidence="1">
    <location>
        <begin position="7"/>
        <end position="31"/>
    </location>
</feature>
<dbReference type="EMBL" id="JBHFFA010000007">
    <property type="protein sequence ID" value="KAL2614001.1"/>
    <property type="molecule type" value="Genomic_DNA"/>
</dbReference>
<reference evidence="2 3" key="1">
    <citation type="submission" date="2024-09" db="EMBL/GenBank/DDBJ databases">
        <title>Chromosome-scale assembly of Riccia fluitans.</title>
        <authorList>
            <person name="Paukszto L."/>
            <person name="Sawicki J."/>
            <person name="Karawczyk K."/>
            <person name="Piernik-Szablinska J."/>
            <person name="Szczecinska M."/>
            <person name="Mazdziarz M."/>
        </authorList>
    </citation>
    <scope>NUCLEOTIDE SEQUENCE [LARGE SCALE GENOMIC DNA]</scope>
    <source>
        <strain evidence="2">Rf_01</strain>
        <tissue evidence="2">Aerial parts of the thallus</tissue>
    </source>
</reference>
<organism evidence="2 3">
    <name type="scientific">Riccia fluitans</name>
    <dbReference type="NCBI Taxonomy" id="41844"/>
    <lineage>
        <taxon>Eukaryota</taxon>
        <taxon>Viridiplantae</taxon>
        <taxon>Streptophyta</taxon>
        <taxon>Embryophyta</taxon>
        <taxon>Marchantiophyta</taxon>
        <taxon>Marchantiopsida</taxon>
        <taxon>Marchantiidae</taxon>
        <taxon>Marchantiales</taxon>
        <taxon>Ricciaceae</taxon>
        <taxon>Riccia</taxon>
    </lineage>
</organism>
<proteinExistence type="predicted"/>
<dbReference type="AlphaFoldDB" id="A0ABD1XYH1"/>
<protein>
    <submittedName>
        <fullName evidence="2">Uncharacterized protein</fullName>
    </submittedName>
</protein>
<name>A0ABD1XYH1_9MARC</name>
<evidence type="ECO:0000313" key="2">
    <source>
        <dbReference type="EMBL" id="KAL2614001.1"/>
    </source>
</evidence>
<sequence length="71" mass="7448">MGIISTILTLCGIGVGVVLGLLAGFIMFIYFEPDDVKVGVKCLADCSAFIAVELSGNSSIPKSPEARSQRQ</sequence>
<dbReference type="Proteomes" id="UP001605036">
    <property type="component" value="Unassembled WGS sequence"/>
</dbReference>
<keyword evidence="1" id="KW-1133">Transmembrane helix</keyword>
<gene>
    <name evidence="2" type="ORF">R1flu_025693</name>
</gene>
<keyword evidence="3" id="KW-1185">Reference proteome</keyword>
<evidence type="ECO:0000313" key="3">
    <source>
        <dbReference type="Proteomes" id="UP001605036"/>
    </source>
</evidence>
<comment type="caution">
    <text evidence="2">The sequence shown here is derived from an EMBL/GenBank/DDBJ whole genome shotgun (WGS) entry which is preliminary data.</text>
</comment>
<evidence type="ECO:0000256" key="1">
    <source>
        <dbReference type="SAM" id="Phobius"/>
    </source>
</evidence>
<accession>A0ABD1XYH1</accession>